<keyword evidence="2" id="KW-0949">S-adenosyl-L-methionine</keyword>
<sequence>MQGDGIKIYDLTSFTLLDFPDTPAAILWLAGCNMRCPYCHNPDIVYGKNEKDFNAVVQFLKKRRGLLEGVVISGGEPTIHKDIETICATIKDLGYKIKLDTNGSLPQVLEQLLAKDLLDFIAIDFKAPKSKFLAITKSKSYENLIESLHLLNRYRIPYQVRTTVHTDLLDERDIEEIIALLEQIGYTKTYYIQNFINLGKTLLPLPEQKRKLLQNFKASFPIAYRNF</sequence>
<proteinExistence type="predicted"/>
<gene>
    <name evidence="7" type="ORF">SAMN05660197_0330</name>
</gene>
<dbReference type="GO" id="GO:0016829">
    <property type="term" value="F:lyase activity"/>
    <property type="evidence" value="ECO:0007669"/>
    <property type="project" value="UniProtKB-KW"/>
</dbReference>
<dbReference type="SUPFAM" id="SSF102114">
    <property type="entry name" value="Radical SAM enzymes"/>
    <property type="match status" value="1"/>
</dbReference>
<dbReference type="GO" id="GO:0046872">
    <property type="term" value="F:metal ion binding"/>
    <property type="evidence" value="ECO:0007669"/>
    <property type="project" value="UniProtKB-KW"/>
</dbReference>
<organism evidence="7 8">
    <name type="scientific">Nitratiruptor tergarcus DSM 16512</name>
    <dbReference type="NCBI Taxonomy" id="1069081"/>
    <lineage>
        <taxon>Bacteria</taxon>
        <taxon>Pseudomonadati</taxon>
        <taxon>Campylobacterota</taxon>
        <taxon>Epsilonproteobacteria</taxon>
        <taxon>Nautiliales</taxon>
        <taxon>Nitratiruptoraceae</taxon>
        <taxon>Nitratiruptor</taxon>
    </lineage>
</organism>
<evidence type="ECO:0000256" key="2">
    <source>
        <dbReference type="ARBA" id="ARBA00022691"/>
    </source>
</evidence>
<evidence type="ECO:0000256" key="1">
    <source>
        <dbReference type="ARBA" id="ARBA00001966"/>
    </source>
</evidence>
<evidence type="ECO:0000313" key="7">
    <source>
        <dbReference type="EMBL" id="SMC08573.1"/>
    </source>
</evidence>
<dbReference type="Pfam" id="PF04055">
    <property type="entry name" value="Radical_SAM"/>
    <property type="match status" value="1"/>
</dbReference>
<name>A0A1W1WS84_9BACT</name>
<dbReference type="PROSITE" id="PS51257">
    <property type="entry name" value="PROKAR_LIPOPROTEIN"/>
    <property type="match status" value="1"/>
</dbReference>
<evidence type="ECO:0000256" key="4">
    <source>
        <dbReference type="ARBA" id="ARBA00023004"/>
    </source>
</evidence>
<evidence type="ECO:0000256" key="3">
    <source>
        <dbReference type="ARBA" id="ARBA00022723"/>
    </source>
</evidence>
<dbReference type="NCBIfam" id="TIGR02495">
    <property type="entry name" value="NrdG2"/>
    <property type="match status" value="1"/>
</dbReference>
<keyword evidence="7" id="KW-0670">Pyruvate</keyword>
<dbReference type="STRING" id="1069081.SAMN05660197_0330"/>
<evidence type="ECO:0000313" key="8">
    <source>
        <dbReference type="Proteomes" id="UP000192602"/>
    </source>
</evidence>
<dbReference type="SFLD" id="SFLDS00029">
    <property type="entry name" value="Radical_SAM"/>
    <property type="match status" value="1"/>
</dbReference>
<keyword evidence="3" id="KW-0479">Metal-binding</keyword>
<evidence type="ECO:0000256" key="5">
    <source>
        <dbReference type="ARBA" id="ARBA00023014"/>
    </source>
</evidence>
<dbReference type="SFLD" id="SFLDG01067">
    <property type="entry name" value="SPASM/twitch_domain_containing"/>
    <property type="match status" value="1"/>
</dbReference>
<dbReference type="InterPro" id="IPR058240">
    <property type="entry name" value="rSAM_sf"/>
</dbReference>
<protein>
    <submittedName>
        <fullName evidence="7">Pyruvate formate lyase activating enzyme</fullName>
    </submittedName>
</protein>
<keyword evidence="4" id="KW-0408">Iron</keyword>
<dbReference type="InterPro" id="IPR050377">
    <property type="entry name" value="Radical_SAM_PqqE_MftC-like"/>
</dbReference>
<dbReference type="CDD" id="cd01335">
    <property type="entry name" value="Radical_SAM"/>
    <property type="match status" value="1"/>
</dbReference>
<dbReference type="PANTHER" id="PTHR11228:SF27">
    <property type="entry name" value="GLYCYL-RADICAL ENZYME ACTIVATING ENZYME MJ1227-RELATED"/>
    <property type="match status" value="1"/>
</dbReference>
<dbReference type="InterPro" id="IPR007197">
    <property type="entry name" value="rSAM"/>
</dbReference>
<dbReference type="Gene3D" id="3.20.20.70">
    <property type="entry name" value="Aldolase class I"/>
    <property type="match status" value="1"/>
</dbReference>
<dbReference type="SFLD" id="SFLDG01094">
    <property type="entry name" value="Uncharacterised_Radical_SAM_Su"/>
    <property type="match status" value="1"/>
</dbReference>
<dbReference type="RefSeq" id="WP_084274848.1">
    <property type="nucleotide sequence ID" value="NZ_AP026671.1"/>
</dbReference>
<feature type="domain" description="Radical SAM core" evidence="6">
    <location>
        <begin position="18"/>
        <end position="227"/>
    </location>
</feature>
<keyword evidence="8" id="KW-1185">Reference proteome</keyword>
<keyword evidence="7" id="KW-0456">Lyase</keyword>
<evidence type="ECO:0000259" key="6">
    <source>
        <dbReference type="PROSITE" id="PS51918"/>
    </source>
</evidence>
<dbReference type="Proteomes" id="UP000192602">
    <property type="component" value="Unassembled WGS sequence"/>
</dbReference>
<keyword evidence="5" id="KW-0411">Iron-sulfur</keyword>
<dbReference type="AlphaFoldDB" id="A0A1W1WS84"/>
<dbReference type="PROSITE" id="PS51918">
    <property type="entry name" value="RADICAL_SAM"/>
    <property type="match status" value="1"/>
</dbReference>
<dbReference type="PANTHER" id="PTHR11228">
    <property type="entry name" value="RADICAL SAM DOMAIN PROTEIN"/>
    <property type="match status" value="1"/>
</dbReference>
<dbReference type="InterPro" id="IPR012840">
    <property type="entry name" value="NrdG2"/>
</dbReference>
<accession>A0A1W1WS84</accession>
<dbReference type="GO" id="GO:0051536">
    <property type="term" value="F:iron-sulfur cluster binding"/>
    <property type="evidence" value="ECO:0007669"/>
    <property type="project" value="UniProtKB-KW"/>
</dbReference>
<reference evidence="8" key="1">
    <citation type="submission" date="2017-04" db="EMBL/GenBank/DDBJ databases">
        <authorList>
            <person name="Varghese N."/>
            <person name="Submissions S."/>
        </authorList>
    </citation>
    <scope>NUCLEOTIDE SEQUENCE [LARGE SCALE GENOMIC DNA]</scope>
    <source>
        <strain evidence="8">DSM 16512</strain>
    </source>
</reference>
<dbReference type="EMBL" id="FWWZ01000001">
    <property type="protein sequence ID" value="SMC08573.1"/>
    <property type="molecule type" value="Genomic_DNA"/>
</dbReference>
<comment type="cofactor">
    <cofactor evidence="1">
        <name>[4Fe-4S] cluster</name>
        <dbReference type="ChEBI" id="CHEBI:49883"/>
    </cofactor>
</comment>
<dbReference type="InterPro" id="IPR013785">
    <property type="entry name" value="Aldolase_TIM"/>
</dbReference>
<dbReference type="OrthoDB" id="9782387at2"/>